<evidence type="ECO:0000313" key="11">
    <source>
        <dbReference type="Proteomes" id="UP000249464"/>
    </source>
</evidence>
<dbReference type="InterPro" id="IPR043128">
    <property type="entry name" value="Rev_trsase/Diguanyl_cyclase"/>
</dbReference>
<feature type="region of interest" description="Disordered" evidence="8">
    <location>
        <begin position="776"/>
        <end position="815"/>
    </location>
</feature>
<feature type="compositionally biased region" description="Basic residues" evidence="8">
    <location>
        <begin position="805"/>
        <end position="815"/>
    </location>
</feature>
<dbReference type="GO" id="GO:0016787">
    <property type="term" value="F:hydrolase activity"/>
    <property type="evidence" value="ECO:0007669"/>
    <property type="project" value="UniProtKB-KW"/>
</dbReference>
<keyword evidence="3" id="KW-0540">Nuclease</keyword>
<dbReference type="Gene3D" id="3.30.420.10">
    <property type="entry name" value="Ribonuclease H-like superfamily/Ribonuclease H"/>
    <property type="match status" value="1"/>
</dbReference>
<dbReference type="InterPro" id="IPR001584">
    <property type="entry name" value="Integrase_cat-core"/>
</dbReference>
<dbReference type="Gene3D" id="1.10.340.70">
    <property type="match status" value="1"/>
</dbReference>
<dbReference type="Gene3D" id="3.30.70.270">
    <property type="match status" value="2"/>
</dbReference>
<proteinExistence type="predicted"/>
<feature type="domain" description="Integrase catalytic" evidence="9">
    <location>
        <begin position="954"/>
        <end position="1119"/>
    </location>
</feature>
<dbReference type="Pfam" id="PF17921">
    <property type="entry name" value="Integrase_H2C2"/>
    <property type="match status" value="1"/>
</dbReference>
<feature type="region of interest" description="Disordered" evidence="8">
    <location>
        <begin position="141"/>
        <end position="177"/>
    </location>
</feature>
<dbReference type="InterPro" id="IPR036397">
    <property type="entry name" value="RNaseH_sf"/>
</dbReference>
<dbReference type="SUPFAM" id="SSF53098">
    <property type="entry name" value="Ribonuclease H-like"/>
    <property type="match status" value="1"/>
</dbReference>
<evidence type="ECO:0000256" key="5">
    <source>
        <dbReference type="ARBA" id="ARBA00022801"/>
    </source>
</evidence>
<dbReference type="Pfam" id="PF17917">
    <property type="entry name" value="RT_RNaseH"/>
    <property type="match status" value="1"/>
</dbReference>
<dbReference type="Proteomes" id="UP000249464">
    <property type="component" value="Unassembled WGS sequence"/>
</dbReference>
<dbReference type="SUPFAM" id="SSF56672">
    <property type="entry name" value="DNA/RNA polymerases"/>
    <property type="match status" value="1"/>
</dbReference>
<dbReference type="InterPro" id="IPR050951">
    <property type="entry name" value="Retrovirus_Pol_polyprotein"/>
</dbReference>
<keyword evidence="1" id="KW-0808">Transferase</keyword>
<dbReference type="InterPro" id="IPR041588">
    <property type="entry name" value="Integrase_H2C2"/>
</dbReference>
<evidence type="ECO:0000256" key="2">
    <source>
        <dbReference type="ARBA" id="ARBA00022695"/>
    </source>
</evidence>
<dbReference type="PANTHER" id="PTHR37984:SF5">
    <property type="entry name" value="PROTEIN NYNRIN-LIKE"/>
    <property type="match status" value="1"/>
</dbReference>
<dbReference type="GO" id="GO:0015074">
    <property type="term" value="P:DNA integration"/>
    <property type="evidence" value="ECO:0007669"/>
    <property type="project" value="InterPro"/>
</dbReference>
<protein>
    <submittedName>
        <fullName evidence="10">BQ5605_C051g12535 protein</fullName>
    </submittedName>
</protein>
<evidence type="ECO:0000256" key="7">
    <source>
        <dbReference type="ARBA" id="ARBA00022918"/>
    </source>
</evidence>
<dbReference type="InterPro" id="IPR043502">
    <property type="entry name" value="DNA/RNA_pol_sf"/>
</dbReference>
<dbReference type="PANTHER" id="PTHR37984">
    <property type="entry name" value="PROTEIN CBG26694"/>
    <property type="match status" value="1"/>
</dbReference>
<dbReference type="GO" id="GO:0005634">
    <property type="term" value="C:nucleus"/>
    <property type="evidence" value="ECO:0007669"/>
    <property type="project" value="UniProtKB-ARBA"/>
</dbReference>
<dbReference type="InterPro" id="IPR000477">
    <property type="entry name" value="RT_dom"/>
</dbReference>
<keyword evidence="5" id="KW-0378">Hydrolase</keyword>
<sequence length="1574" mass="179413">MKTYYITDSKFDAAKLKDILAGHHLKPQGDFESSRKQLFDHQCTKLCLFRGADVIEAGFQTDSIQFLTEGEVAEVAQTLRLGTKGSRSKVNSYCILDIEFAGVKKPQRFEVANVYYDVIIGDDFLRKYDCVVTFNPDEVVSRQPDPIQETPVKKAERAPRPRQKKRQATGHAPIKAQSKLQRNIGEAHDFDQDEWDDDDEVVIHFGSMTTMDDTLTIKTREIRELENRATIPVYPSTGQEDSPDYEPTEEDKNRYKMWLLFTFVKIFIGEGDKLPFPPMRAVMHEIPYIDKSDPPRPRRHYKVADAMMDKWVTLKDQHVEAGLWIPASTKNADPMMPILKKDGKARPVVDLRARNANTVKMSIPAVDADYIRSRIATNKYHVELDLKGAFQQLRIKPSDVWKTAFTSIHGVYTTPVAQQGDTNSPATLARMISYVYQGLLGKQMEAYADNIFVVGNTWKEIRDHTISVLVRSQVHELCFSTSSLKVCPEWVEVLGMDCQFGTIRMSQAHKDAILTIAKPTTKVHLQRFLGSVEWSSRYFPHLAEIVAPLTNLVGDAPWTWSAAQDIAFEETKKAIDDARQLTVIRQEELAPRDTDPIHRSAPPTEPVTNPSPGKYILLQCDASSVGTSACVTYGENWWNALPVYHHSRKLTNTQLSYPTHEIELLAIFEGFQKFHNILLGRKVTVITENESLASFLTARQMNERQARVYNFISQFDFVIRHIESDWNKTPDMFSRQYEDDNICDSYEDPNLDDLDTEHDRDDYLLLGSRLQSLQTETLRRSSRLAQPRQTEQTKTPAVETTPKAKVAKPKPKKLSRKENAIAARLEEEGGIPTDQALNLDPQHRDRTWQAATDYLNDPFFKKIVTTVDDFDRYTLSADGALWQNDEIYGDRLCIAAGTVDGRKVRELVLEHVHEMTVHTGSRKMLAHAAHHYWWPTTSADIEEYCKTCEACQVSKTGPLQTIAVDFQGPLVKAQWNGKEVDFLCNWIDTFTGETISVPCEQTITAKGCAELFFQSVFPHWGIPLQIVSDRDPRWSSDLWRSMFEGLGTTLLLSTSFHPQTNGRIERMHRDLNAMMRQIVNETHTNWPDQLPSSCRTENVPGWARPPDGTAAGELIDRAMQRRSRARDTILKARGDQAVIANRKRKPDAQPQTAIGELFLVRTANFACAPDRPRKWTPPWAGPFKCVAFTPATSTYTLELSPRYAQRRLHPRFHASQVKKWVATDENRFPNRLFNPKPLFPIDGVTMTDNIQTDQQMEVDNRDDIEYGKYGDLIGEDVTSSATQPTPAPAEAVQAAPAPVTETIADEPEQQVTAPIQRSPSPDFDEPSYDKSITVASLKNREEWSEILRLHHRQAPAKSGLGERNPPPRIKNVINISRNGTGLRYHVKYSDNKNERSDTLQTTDDMVRDLWDAYHAGYKTPLNRWLDMHMAVNEITLFEALERKRAELAETGHLNRRQLRDQEVEGKQQRVRHDRSMLDISDEIKESEALLKLEEIRTRTAAAKLATTQLDTERRELLPRSKGKGRSHPSVWVLSLPLRGTHSFEPILKPEYSLQYLFKDNEYDESIGPVLAILL</sequence>
<reference evidence="10 11" key="1">
    <citation type="submission" date="2016-11" db="EMBL/GenBank/DDBJ databases">
        <authorList>
            <person name="Jaros S."/>
            <person name="Januszkiewicz K."/>
            <person name="Wedrychowicz H."/>
        </authorList>
    </citation>
    <scope>NUCLEOTIDE SEQUENCE [LARGE SCALE GENOMIC DNA]</scope>
</reference>
<keyword evidence="2" id="KW-0548">Nucleotidyltransferase</keyword>
<dbReference type="Pfam" id="PF00078">
    <property type="entry name" value="RVT_1"/>
    <property type="match status" value="1"/>
</dbReference>
<evidence type="ECO:0000256" key="4">
    <source>
        <dbReference type="ARBA" id="ARBA00022759"/>
    </source>
</evidence>
<dbReference type="PROSITE" id="PS50994">
    <property type="entry name" value="INTEGRASE"/>
    <property type="match status" value="1"/>
</dbReference>
<keyword evidence="11" id="KW-1185">Reference proteome</keyword>
<evidence type="ECO:0000313" key="10">
    <source>
        <dbReference type="EMBL" id="SGZ29557.1"/>
    </source>
</evidence>
<dbReference type="Gene3D" id="3.10.10.10">
    <property type="entry name" value="HIV Type 1 Reverse Transcriptase, subunit A, domain 1"/>
    <property type="match status" value="1"/>
</dbReference>
<dbReference type="InterPro" id="IPR012337">
    <property type="entry name" value="RNaseH-like_sf"/>
</dbReference>
<dbReference type="CDD" id="cd01647">
    <property type="entry name" value="RT_LTR"/>
    <property type="match status" value="1"/>
</dbReference>
<gene>
    <name evidence="10" type="primary">BQ5605_C051g12535</name>
    <name evidence="10" type="ORF">BQ5605_C051G12535</name>
</gene>
<name>A0A2X0MSD6_9BASI</name>
<evidence type="ECO:0000256" key="6">
    <source>
        <dbReference type="ARBA" id="ARBA00022884"/>
    </source>
</evidence>
<evidence type="ECO:0000256" key="8">
    <source>
        <dbReference type="SAM" id="MobiDB-lite"/>
    </source>
</evidence>
<dbReference type="CDD" id="cd09274">
    <property type="entry name" value="RNase_HI_RT_Ty3"/>
    <property type="match status" value="1"/>
</dbReference>
<keyword evidence="7" id="KW-0695">RNA-directed DNA polymerase</keyword>
<evidence type="ECO:0000256" key="3">
    <source>
        <dbReference type="ARBA" id="ARBA00022722"/>
    </source>
</evidence>
<organism evidence="10 11">
    <name type="scientific">Microbotryum silenes-dioicae</name>
    <dbReference type="NCBI Taxonomy" id="796604"/>
    <lineage>
        <taxon>Eukaryota</taxon>
        <taxon>Fungi</taxon>
        <taxon>Dikarya</taxon>
        <taxon>Basidiomycota</taxon>
        <taxon>Pucciniomycotina</taxon>
        <taxon>Microbotryomycetes</taxon>
        <taxon>Microbotryales</taxon>
        <taxon>Microbotryaceae</taxon>
        <taxon>Microbotryum</taxon>
    </lineage>
</organism>
<evidence type="ECO:0000259" key="9">
    <source>
        <dbReference type="PROSITE" id="PS50994"/>
    </source>
</evidence>
<dbReference type="GO" id="GO:0004519">
    <property type="term" value="F:endonuclease activity"/>
    <property type="evidence" value="ECO:0007669"/>
    <property type="project" value="UniProtKB-KW"/>
</dbReference>
<feature type="compositionally biased region" description="Polar residues" evidence="8">
    <location>
        <begin position="783"/>
        <end position="795"/>
    </location>
</feature>
<dbReference type="InterPro" id="IPR041373">
    <property type="entry name" value="RT_RNaseH"/>
</dbReference>
<keyword evidence="6" id="KW-0694">RNA-binding</keyword>
<evidence type="ECO:0000256" key="1">
    <source>
        <dbReference type="ARBA" id="ARBA00022679"/>
    </source>
</evidence>
<dbReference type="EMBL" id="FQNC01000096">
    <property type="protein sequence ID" value="SGZ29557.1"/>
    <property type="molecule type" value="Genomic_DNA"/>
</dbReference>
<dbReference type="GO" id="GO:0003723">
    <property type="term" value="F:RNA binding"/>
    <property type="evidence" value="ECO:0007669"/>
    <property type="project" value="UniProtKB-KW"/>
</dbReference>
<dbReference type="GO" id="GO:0003964">
    <property type="term" value="F:RNA-directed DNA polymerase activity"/>
    <property type="evidence" value="ECO:0007669"/>
    <property type="project" value="UniProtKB-KW"/>
</dbReference>
<keyword evidence="4" id="KW-0255">Endonuclease</keyword>
<accession>A0A2X0MSD6</accession>